<dbReference type="EMBL" id="RQGG01000007">
    <property type="protein sequence ID" value="TGL55934.1"/>
    <property type="molecule type" value="Genomic_DNA"/>
</dbReference>
<proteinExistence type="predicted"/>
<accession>A0A4V3JQI3</accession>
<keyword evidence="2" id="KW-1185">Reference proteome</keyword>
<comment type="caution">
    <text evidence="1">The sequence shown here is derived from an EMBL/GenBank/DDBJ whole genome shotgun (WGS) entry which is preliminary data.</text>
</comment>
<name>A0A4V3JQI3_9LEPT</name>
<organism evidence="1 2">
    <name type="scientific">Leptospira kemamanensis</name>
    <dbReference type="NCBI Taxonomy" id="2484942"/>
    <lineage>
        <taxon>Bacteria</taxon>
        <taxon>Pseudomonadati</taxon>
        <taxon>Spirochaetota</taxon>
        <taxon>Spirochaetia</taxon>
        <taxon>Leptospirales</taxon>
        <taxon>Leptospiraceae</taxon>
        <taxon>Leptospira</taxon>
    </lineage>
</organism>
<dbReference type="Proteomes" id="UP000297609">
    <property type="component" value="Unassembled WGS sequence"/>
</dbReference>
<dbReference type="OrthoDB" id="331583at2"/>
<evidence type="ECO:0000313" key="2">
    <source>
        <dbReference type="Proteomes" id="UP000297609"/>
    </source>
</evidence>
<protein>
    <submittedName>
        <fullName evidence="1">Uncharacterized protein</fullName>
    </submittedName>
</protein>
<evidence type="ECO:0000313" key="1">
    <source>
        <dbReference type="EMBL" id="TGL55934.1"/>
    </source>
</evidence>
<gene>
    <name evidence="1" type="ORF">EHQ59_01385</name>
</gene>
<dbReference type="RefSeq" id="WP_135617368.1">
    <property type="nucleotide sequence ID" value="NZ_RQGG01000007.1"/>
</dbReference>
<sequence>MKKIAILLILINFQCADSERQNCRENLDSLEFQKIMALSLLEPISKNSEQENESRKNFGFLNFAYTQNKAEERKKICDNSIILEIFDPEANDFD</sequence>
<dbReference type="AlphaFoldDB" id="A0A4V3JQI3"/>
<reference evidence="1" key="1">
    <citation type="journal article" date="2019" name="PLoS Negl. Trop. Dis.">
        <title>Revisiting the worldwide diversity of Leptospira species in the environment.</title>
        <authorList>
            <person name="Vincent A.T."/>
            <person name="Schiettekatte O."/>
            <person name="Bourhy P."/>
            <person name="Veyrier F.J."/>
            <person name="Picardeau M."/>
        </authorList>
    </citation>
    <scope>NUCLEOTIDE SEQUENCE [LARGE SCALE GENOMIC DNA]</scope>
    <source>
        <strain evidence="1">201702454</strain>
    </source>
</reference>